<name>A0A077PQA2_XENBV</name>
<dbReference type="InterPro" id="IPR035093">
    <property type="entry name" value="RelE/ParE_toxin_dom_sf"/>
</dbReference>
<comment type="caution">
    <text evidence="2">The sequence shown here is derived from an EMBL/GenBank/DDBJ whole genome shotgun (WGS) entry which is preliminary data.</text>
</comment>
<proteinExistence type="predicted"/>
<keyword evidence="1" id="KW-1277">Toxin-antitoxin system</keyword>
<sequence>MTGKTFSLKPKAEQDLEAIFEYSYQEFGLEKAEQYIEHIDWAFHTLSDFPSLARSYNHIRSGLKGFPIASHIIFFV</sequence>
<reference evidence="2" key="1">
    <citation type="submission" date="2013-07" db="EMBL/GenBank/DDBJ databases">
        <title>Sub-species coevolution in mutualistic symbiosis.</title>
        <authorList>
            <person name="Murfin K."/>
            <person name="Klassen J."/>
            <person name="Lee M."/>
            <person name="Forst S."/>
            <person name="Stock P."/>
            <person name="Goodrich-Blair H."/>
        </authorList>
    </citation>
    <scope>NUCLEOTIDE SEQUENCE [LARGE SCALE GENOMIC DNA]</scope>
    <source>
        <strain evidence="2">Kraussei Becker Underwood</strain>
    </source>
</reference>
<dbReference type="Pfam" id="PF05016">
    <property type="entry name" value="ParE_toxin"/>
    <property type="match status" value="1"/>
</dbReference>
<dbReference type="Proteomes" id="UP000028493">
    <property type="component" value="Unassembled WGS sequence"/>
</dbReference>
<dbReference type="InterPro" id="IPR007712">
    <property type="entry name" value="RelE/ParE_toxin"/>
</dbReference>
<evidence type="ECO:0000256" key="1">
    <source>
        <dbReference type="ARBA" id="ARBA00022649"/>
    </source>
</evidence>
<evidence type="ECO:0000313" key="2">
    <source>
        <dbReference type="EMBL" id="CDH23223.1"/>
    </source>
</evidence>
<dbReference type="RefSeq" id="WP_051875939.1">
    <property type="nucleotide sequence ID" value="NZ_CAWLXS010000153.1"/>
</dbReference>
<dbReference type="EMBL" id="CBSZ010000065">
    <property type="protein sequence ID" value="CDH23223.1"/>
    <property type="molecule type" value="Genomic_DNA"/>
</dbReference>
<evidence type="ECO:0000313" key="3">
    <source>
        <dbReference type="Proteomes" id="UP000028493"/>
    </source>
</evidence>
<dbReference type="Gene3D" id="3.30.2310.20">
    <property type="entry name" value="RelE-like"/>
    <property type="match status" value="1"/>
</dbReference>
<dbReference type="AlphaFoldDB" id="A0A077PQA2"/>
<accession>A0A077PQA2</accession>
<dbReference type="HOGENOM" id="CLU_147162_3_3_6"/>
<organism evidence="2 3">
    <name type="scientific">Xenorhabdus bovienii str. kraussei Becker Underwood</name>
    <dbReference type="NCBI Taxonomy" id="1398204"/>
    <lineage>
        <taxon>Bacteria</taxon>
        <taxon>Pseudomonadati</taxon>
        <taxon>Pseudomonadota</taxon>
        <taxon>Gammaproteobacteria</taxon>
        <taxon>Enterobacterales</taxon>
        <taxon>Morganellaceae</taxon>
        <taxon>Xenorhabdus</taxon>
    </lineage>
</organism>
<protein>
    <submittedName>
        <fullName evidence="2">Putative toxin antitoxin plasmid stabilization system ParE</fullName>
    </submittedName>
</protein>
<gene>
    <name evidence="2" type="ORF">XBKB1_1570003</name>
</gene>